<evidence type="ECO:0000313" key="1">
    <source>
        <dbReference type="EMBL" id="BAD33421.1"/>
    </source>
</evidence>
<reference evidence="3" key="4">
    <citation type="journal article" date="2008" name="Nucleic Acids Res.">
        <title>The rice annotation project database (RAP-DB): 2008 update.</title>
        <authorList>
            <consortium name="The rice annotation project (RAP)"/>
        </authorList>
    </citation>
    <scope>GENOME REANNOTATION</scope>
    <source>
        <strain evidence="3">cv. Nipponbare</strain>
    </source>
</reference>
<dbReference type="Proteomes" id="UP000000763">
    <property type="component" value="Chromosome 9"/>
</dbReference>
<protein>
    <submittedName>
        <fullName evidence="2">Uncharacterized protein</fullName>
    </submittedName>
</protein>
<dbReference type="EMBL" id="AP005420">
    <property type="protein sequence ID" value="BAD33421.1"/>
    <property type="molecule type" value="Genomic_DNA"/>
</dbReference>
<reference evidence="1" key="1">
    <citation type="submission" date="2002-06" db="EMBL/GenBank/DDBJ databases">
        <title>Oryza sativa nipponbare(GA3) genomic DNA, chromosome 9, PAC clone:P0418B08.</title>
        <authorList>
            <person name="Sasaki T."/>
            <person name="Matsumoto T."/>
            <person name="Katayose Y."/>
        </authorList>
    </citation>
    <scope>NUCLEOTIDE SEQUENCE</scope>
</reference>
<reference evidence="2" key="2">
    <citation type="submission" date="2002-07" db="EMBL/GenBank/DDBJ databases">
        <title>Oryza sativa nipponbare(GA3) genomic DNA, chromosome 9, BAC clone:OJ1740_D06.</title>
        <authorList>
            <person name="Sasaki T."/>
            <person name="Matsumoto T."/>
            <person name="Hattori M."/>
            <person name="Sakaki Y."/>
            <person name="Katayose Y."/>
        </authorList>
    </citation>
    <scope>NUCLEOTIDE SEQUENCE</scope>
</reference>
<evidence type="ECO:0000313" key="3">
    <source>
        <dbReference type="Proteomes" id="UP000000763"/>
    </source>
</evidence>
<organism evidence="2 3">
    <name type="scientific">Oryza sativa subsp. japonica</name>
    <name type="common">Rice</name>
    <dbReference type="NCBI Taxonomy" id="39947"/>
    <lineage>
        <taxon>Eukaryota</taxon>
        <taxon>Viridiplantae</taxon>
        <taxon>Streptophyta</taxon>
        <taxon>Embryophyta</taxon>
        <taxon>Tracheophyta</taxon>
        <taxon>Spermatophyta</taxon>
        <taxon>Magnoliopsida</taxon>
        <taxon>Liliopsida</taxon>
        <taxon>Poales</taxon>
        <taxon>Poaceae</taxon>
        <taxon>BOP clade</taxon>
        <taxon>Oryzoideae</taxon>
        <taxon>Oryzeae</taxon>
        <taxon>Oryzinae</taxon>
        <taxon>Oryza</taxon>
        <taxon>Oryza sativa</taxon>
    </lineage>
</organism>
<dbReference type="EMBL" id="AP005579">
    <property type="protein sequence ID" value="BAD33654.1"/>
    <property type="molecule type" value="Genomic_DNA"/>
</dbReference>
<accession>Q69P42</accession>
<name>Q69P42_ORYSJ</name>
<proteinExistence type="predicted"/>
<sequence length="97" mass="10894">MKKPDDLSSIHFINTKVIIFVETGRLHLHIRCRKGEKRIGDIIGVEDDGQGIEDREKEDGHWGRGVDGGRRKTKCYSSPIITFKQEMATIATVAGET</sequence>
<gene>
    <name evidence="2" type="ORF">OJ1740_D06.43</name>
    <name evidence="1" type="ORF">P0418B08.14</name>
</gene>
<evidence type="ECO:0000313" key="2">
    <source>
        <dbReference type="EMBL" id="BAD33654.1"/>
    </source>
</evidence>
<dbReference type="AlphaFoldDB" id="Q69P42"/>
<reference evidence="3" key="3">
    <citation type="journal article" date="2005" name="Nature">
        <title>The map-based sequence of the rice genome.</title>
        <authorList>
            <consortium name="International rice genome sequencing project (IRGSP)"/>
            <person name="Matsumoto T."/>
            <person name="Wu J."/>
            <person name="Kanamori H."/>
            <person name="Katayose Y."/>
            <person name="Fujisawa M."/>
            <person name="Namiki N."/>
            <person name="Mizuno H."/>
            <person name="Yamamoto K."/>
            <person name="Antonio B.A."/>
            <person name="Baba T."/>
            <person name="Sakata K."/>
            <person name="Nagamura Y."/>
            <person name="Aoki H."/>
            <person name="Arikawa K."/>
            <person name="Arita K."/>
            <person name="Bito T."/>
            <person name="Chiden Y."/>
            <person name="Fujitsuka N."/>
            <person name="Fukunaka R."/>
            <person name="Hamada M."/>
            <person name="Harada C."/>
            <person name="Hayashi A."/>
            <person name="Hijishita S."/>
            <person name="Honda M."/>
            <person name="Hosokawa S."/>
            <person name="Ichikawa Y."/>
            <person name="Idonuma A."/>
            <person name="Iijima M."/>
            <person name="Ikeda M."/>
            <person name="Ikeno M."/>
            <person name="Ito K."/>
            <person name="Ito S."/>
            <person name="Ito T."/>
            <person name="Ito Y."/>
            <person name="Ito Y."/>
            <person name="Iwabuchi A."/>
            <person name="Kamiya K."/>
            <person name="Karasawa W."/>
            <person name="Kurita K."/>
            <person name="Katagiri S."/>
            <person name="Kikuta A."/>
            <person name="Kobayashi H."/>
            <person name="Kobayashi N."/>
            <person name="Machita K."/>
            <person name="Maehara T."/>
            <person name="Masukawa M."/>
            <person name="Mizubayashi T."/>
            <person name="Mukai Y."/>
            <person name="Nagasaki H."/>
            <person name="Nagata Y."/>
            <person name="Naito S."/>
            <person name="Nakashima M."/>
            <person name="Nakama Y."/>
            <person name="Nakamichi Y."/>
            <person name="Nakamura M."/>
            <person name="Meguro A."/>
            <person name="Negishi M."/>
            <person name="Ohta I."/>
            <person name="Ohta T."/>
            <person name="Okamoto M."/>
            <person name="Ono N."/>
            <person name="Saji S."/>
            <person name="Sakaguchi M."/>
            <person name="Sakai K."/>
            <person name="Shibata M."/>
            <person name="Shimokawa T."/>
            <person name="Song J."/>
            <person name="Takazaki Y."/>
            <person name="Terasawa K."/>
            <person name="Tsugane M."/>
            <person name="Tsuji K."/>
            <person name="Ueda S."/>
            <person name="Waki K."/>
            <person name="Yamagata H."/>
            <person name="Yamamoto M."/>
            <person name="Yamamoto S."/>
            <person name="Yamane H."/>
            <person name="Yoshiki S."/>
            <person name="Yoshihara R."/>
            <person name="Yukawa K."/>
            <person name="Zhong H."/>
            <person name="Yano M."/>
            <person name="Yuan Q."/>
            <person name="Ouyang S."/>
            <person name="Liu J."/>
            <person name="Jones K.M."/>
            <person name="Gansberger K."/>
            <person name="Moffat K."/>
            <person name="Hill J."/>
            <person name="Bera J."/>
            <person name="Fadrosh D."/>
            <person name="Jin S."/>
            <person name="Johri S."/>
            <person name="Kim M."/>
            <person name="Overton L."/>
            <person name="Reardon M."/>
            <person name="Tsitrin T."/>
            <person name="Vuong H."/>
            <person name="Weaver B."/>
            <person name="Ciecko A."/>
            <person name="Tallon L."/>
            <person name="Jackson J."/>
            <person name="Pai G."/>
            <person name="Aken S.V."/>
            <person name="Utterback T."/>
            <person name="Reidmuller S."/>
            <person name="Feldblyum T."/>
            <person name="Hsiao J."/>
            <person name="Zismann V."/>
            <person name="Iobst S."/>
            <person name="de Vazeille A.R."/>
            <person name="Buell C.R."/>
            <person name="Ying K."/>
            <person name="Li Y."/>
            <person name="Lu T."/>
            <person name="Huang Y."/>
            <person name="Zhao Q."/>
            <person name="Feng Q."/>
            <person name="Zhang L."/>
            <person name="Zhu J."/>
            <person name="Weng Q."/>
            <person name="Mu J."/>
            <person name="Lu Y."/>
            <person name="Fan D."/>
            <person name="Liu Y."/>
            <person name="Guan J."/>
            <person name="Zhang Y."/>
            <person name="Yu S."/>
            <person name="Liu X."/>
            <person name="Zhang Y."/>
            <person name="Hong G."/>
            <person name="Han B."/>
            <person name="Choisne N."/>
            <person name="Demange N."/>
            <person name="Orjeda G."/>
            <person name="Samain S."/>
            <person name="Cattolico L."/>
            <person name="Pelletier E."/>
            <person name="Couloux A."/>
            <person name="Segurens B."/>
            <person name="Wincker P."/>
            <person name="D'Hont A."/>
            <person name="Scarpelli C."/>
            <person name="Weissenbach J."/>
            <person name="Salanoubat M."/>
            <person name="Quetier F."/>
            <person name="Yu Y."/>
            <person name="Kim H.R."/>
            <person name="Rambo T."/>
            <person name="Currie J."/>
            <person name="Collura K."/>
            <person name="Luo M."/>
            <person name="Yang T."/>
            <person name="Ammiraju J.S.S."/>
            <person name="Engler F."/>
            <person name="Soderlund C."/>
            <person name="Wing R.A."/>
            <person name="Palmer L.E."/>
            <person name="de la Bastide M."/>
            <person name="Spiegel L."/>
            <person name="Nascimento L."/>
            <person name="Zutavern T."/>
            <person name="O'Shaughnessy A."/>
            <person name="Dike S."/>
            <person name="Dedhia N."/>
            <person name="Preston R."/>
            <person name="Balija V."/>
            <person name="McCombie W.R."/>
            <person name="Chow T."/>
            <person name="Chen H."/>
            <person name="Chung M."/>
            <person name="Chen C."/>
            <person name="Shaw J."/>
            <person name="Wu H."/>
            <person name="Hsiao K."/>
            <person name="Chao Y."/>
            <person name="Chu M."/>
            <person name="Cheng C."/>
            <person name="Hour A."/>
            <person name="Lee P."/>
            <person name="Lin S."/>
            <person name="Lin Y."/>
            <person name="Liou J."/>
            <person name="Liu S."/>
            <person name="Hsing Y."/>
            <person name="Raghuvanshi S."/>
            <person name="Mohanty A."/>
            <person name="Bharti A.K."/>
            <person name="Gaur A."/>
            <person name="Gupta V."/>
            <person name="Kumar D."/>
            <person name="Ravi V."/>
            <person name="Vij S."/>
            <person name="Kapur A."/>
            <person name="Khurana P."/>
            <person name="Khurana P."/>
            <person name="Khurana J.P."/>
            <person name="Tyagi A.K."/>
            <person name="Gaikwad K."/>
            <person name="Singh A."/>
            <person name="Dalal V."/>
            <person name="Srivastava S."/>
            <person name="Dixit A."/>
            <person name="Pal A.K."/>
            <person name="Ghazi I.A."/>
            <person name="Yadav M."/>
            <person name="Pandit A."/>
            <person name="Bhargava A."/>
            <person name="Sureshbabu K."/>
            <person name="Batra K."/>
            <person name="Sharma T.R."/>
            <person name="Mohapatra T."/>
            <person name="Singh N.K."/>
            <person name="Messing J."/>
            <person name="Nelson A.B."/>
            <person name="Fuks G."/>
            <person name="Kavchok S."/>
            <person name="Keizer G."/>
            <person name="Linton E."/>
            <person name="Llaca V."/>
            <person name="Song R."/>
            <person name="Tanyolac B."/>
            <person name="Young S."/>
            <person name="Ho-Il K."/>
            <person name="Hahn J.H."/>
            <person name="Sangsakoo G."/>
            <person name="Vanavichit A."/>
            <person name="de Mattos Luiz.A.T."/>
            <person name="Zimmer P.D."/>
            <person name="Malone G."/>
            <person name="Dellagostin O."/>
            <person name="de Oliveira A.C."/>
            <person name="Bevan M."/>
            <person name="Bancroft I."/>
            <person name="Minx P."/>
            <person name="Cordum H."/>
            <person name="Wilson R."/>
            <person name="Cheng Z."/>
            <person name="Jin W."/>
            <person name="Jiang J."/>
            <person name="Leong S.A."/>
            <person name="Iwama H."/>
            <person name="Gojobori T."/>
            <person name="Itoh T."/>
            <person name="Niimura Y."/>
            <person name="Fujii Y."/>
            <person name="Habara T."/>
            <person name="Sakai H."/>
            <person name="Sato Y."/>
            <person name="Wilson G."/>
            <person name="Kumar K."/>
            <person name="McCouch S."/>
            <person name="Juretic N."/>
            <person name="Hoen D."/>
            <person name="Wright S."/>
            <person name="Bruskiewich R."/>
            <person name="Bureau T."/>
            <person name="Miyao A."/>
            <person name="Hirochika H."/>
            <person name="Nishikawa T."/>
            <person name="Kadowaki K."/>
            <person name="Sugiura M."/>
            <person name="Burr B."/>
            <person name="Sasaki T."/>
        </authorList>
    </citation>
    <scope>NUCLEOTIDE SEQUENCE [LARGE SCALE GENOMIC DNA]</scope>
    <source>
        <strain evidence="3">cv. Nipponbare</strain>
    </source>
</reference>